<sequence length="170" mass="18738">MNKLTLLIHVFLFLITVSAALPANDKLTEIFYKRNQCTCTTAYANFNSSPSSGPFRGFIAFAQDETGCTTIFGAFNEGFDQKCTYDFLIQDECGKIEFNITNELDVQVTNDGGTRAFSHKFDYINLDCHSNGILLAKCNSGPYNKRQSFRSGPNFVVRGSGGSTGIQGIH</sequence>
<dbReference type="AlphaFoldDB" id="A0A2Z6RLU7"/>
<feature type="signal peptide" evidence="1">
    <location>
        <begin position="1"/>
        <end position="20"/>
    </location>
</feature>
<proteinExistence type="predicted"/>
<evidence type="ECO:0000256" key="1">
    <source>
        <dbReference type="SAM" id="SignalP"/>
    </source>
</evidence>
<dbReference type="Proteomes" id="UP000615446">
    <property type="component" value="Unassembled WGS sequence"/>
</dbReference>
<keyword evidence="1" id="KW-0732">Signal</keyword>
<evidence type="ECO:0000313" key="4">
    <source>
        <dbReference type="Proteomes" id="UP000247702"/>
    </source>
</evidence>
<comment type="caution">
    <text evidence="2">The sequence shown here is derived from an EMBL/GenBank/DDBJ whole genome shotgun (WGS) entry which is preliminary data.</text>
</comment>
<gene>
    <name evidence="3" type="ORF">RCL2_001560300</name>
    <name evidence="2" type="ORF">RclHR1_21340002</name>
</gene>
<accession>A0A2Z6RLU7</accession>
<keyword evidence="4" id="KW-1185">Reference proteome</keyword>
<dbReference type="EMBL" id="BLAL01000180">
    <property type="protein sequence ID" value="GES88667.1"/>
    <property type="molecule type" value="Genomic_DNA"/>
</dbReference>
<organism evidence="2 4">
    <name type="scientific">Rhizophagus clarus</name>
    <dbReference type="NCBI Taxonomy" id="94130"/>
    <lineage>
        <taxon>Eukaryota</taxon>
        <taxon>Fungi</taxon>
        <taxon>Fungi incertae sedis</taxon>
        <taxon>Mucoromycota</taxon>
        <taxon>Glomeromycotina</taxon>
        <taxon>Glomeromycetes</taxon>
        <taxon>Glomerales</taxon>
        <taxon>Glomeraceae</taxon>
        <taxon>Rhizophagus</taxon>
    </lineage>
</organism>
<dbReference type="OrthoDB" id="2305685at2759"/>
<reference evidence="3" key="2">
    <citation type="submission" date="2019-10" db="EMBL/GenBank/DDBJ databases">
        <title>Conservation and host-specific expression of non-tandemly repeated heterogenous ribosome RNA gene in arbuscular mycorrhizal fungi.</title>
        <authorList>
            <person name="Maeda T."/>
            <person name="Kobayashi Y."/>
            <person name="Nakagawa T."/>
            <person name="Ezawa T."/>
            <person name="Yamaguchi K."/>
            <person name="Bino T."/>
            <person name="Nishimoto Y."/>
            <person name="Shigenobu S."/>
            <person name="Kawaguchi M."/>
        </authorList>
    </citation>
    <scope>NUCLEOTIDE SEQUENCE</scope>
    <source>
        <strain evidence="3">HR1</strain>
    </source>
</reference>
<dbReference type="EMBL" id="BEXD01001263">
    <property type="protein sequence ID" value="GBB93228.1"/>
    <property type="molecule type" value="Genomic_DNA"/>
</dbReference>
<evidence type="ECO:0000313" key="2">
    <source>
        <dbReference type="EMBL" id="GBB93228.1"/>
    </source>
</evidence>
<dbReference type="Proteomes" id="UP000247702">
    <property type="component" value="Unassembled WGS sequence"/>
</dbReference>
<evidence type="ECO:0000313" key="3">
    <source>
        <dbReference type="EMBL" id="GES88667.1"/>
    </source>
</evidence>
<feature type="chain" id="PRO_5033777655" evidence="1">
    <location>
        <begin position="21"/>
        <end position="170"/>
    </location>
</feature>
<name>A0A2Z6RLU7_9GLOM</name>
<protein>
    <submittedName>
        <fullName evidence="2">Uncharacterized protein</fullName>
    </submittedName>
</protein>
<reference evidence="2 4" key="1">
    <citation type="submission" date="2017-11" db="EMBL/GenBank/DDBJ databases">
        <title>The genome of Rhizophagus clarus HR1 reveals common genetic basis of auxotrophy among arbuscular mycorrhizal fungi.</title>
        <authorList>
            <person name="Kobayashi Y."/>
        </authorList>
    </citation>
    <scope>NUCLEOTIDE SEQUENCE [LARGE SCALE GENOMIC DNA]</scope>
    <source>
        <strain evidence="2 4">HR1</strain>
    </source>
</reference>